<protein>
    <submittedName>
        <fullName evidence="6">Deblocking aminopeptidase</fullName>
        <ecNumber evidence="6">3.4.11.-</ecNumber>
    </submittedName>
</protein>
<evidence type="ECO:0000256" key="5">
    <source>
        <dbReference type="ARBA" id="ARBA00022801"/>
    </source>
</evidence>
<proteinExistence type="inferred from homology"/>
<dbReference type="PIRSF" id="PIRSF001123">
    <property type="entry name" value="PepA_GA"/>
    <property type="match status" value="1"/>
</dbReference>
<keyword evidence="2 6" id="KW-0031">Aminopeptidase</keyword>
<dbReference type="InterPro" id="IPR023367">
    <property type="entry name" value="Peptidase_M42_dom2"/>
</dbReference>
<reference evidence="6" key="1">
    <citation type="submission" date="2018-06" db="EMBL/GenBank/DDBJ databases">
        <authorList>
            <person name="Zhirakovskaya E."/>
        </authorList>
    </citation>
    <scope>NUCLEOTIDE SEQUENCE</scope>
</reference>
<evidence type="ECO:0000256" key="4">
    <source>
        <dbReference type="ARBA" id="ARBA00022723"/>
    </source>
</evidence>
<dbReference type="GO" id="GO:0006508">
    <property type="term" value="P:proteolysis"/>
    <property type="evidence" value="ECO:0007669"/>
    <property type="project" value="UniProtKB-KW"/>
</dbReference>
<organism evidence="6">
    <name type="scientific">hydrothermal vent metagenome</name>
    <dbReference type="NCBI Taxonomy" id="652676"/>
    <lineage>
        <taxon>unclassified sequences</taxon>
        <taxon>metagenomes</taxon>
        <taxon>ecological metagenomes</taxon>
    </lineage>
</organism>
<dbReference type="InterPro" id="IPR051464">
    <property type="entry name" value="Peptidase_M42_aminopept"/>
</dbReference>
<dbReference type="PANTHER" id="PTHR32481">
    <property type="entry name" value="AMINOPEPTIDASE"/>
    <property type="match status" value="1"/>
</dbReference>
<gene>
    <name evidence="6" type="ORF">MNBD_GAMMA03-2023</name>
</gene>
<dbReference type="AlphaFoldDB" id="A0A3B0W8T5"/>
<evidence type="ECO:0000256" key="2">
    <source>
        <dbReference type="ARBA" id="ARBA00022438"/>
    </source>
</evidence>
<evidence type="ECO:0000256" key="3">
    <source>
        <dbReference type="ARBA" id="ARBA00022670"/>
    </source>
</evidence>
<dbReference type="GO" id="GO:0046872">
    <property type="term" value="F:metal ion binding"/>
    <property type="evidence" value="ECO:0007669"/>
    <property type="project" value="UniProtKB-KW"/>
</dbReference>
<name>A0A3B0W8T5_9ZZZZ</name>
<comment type="similarity">
    <text evidence="1">Belongs to the peptidase M42 family.</text>
</comment>
<keyword evidence="3" id="KW-0645">Protease</keyword>
<dbReference type="SUPFAM" id="SSF53187">
    <property type="entry name" value="Zn-dependent exopeptidases"/>
    <property type="match status" value="1"/>
</dbReference>
<dbReference type="EC" id="3.4.11.-" evidence="6"/>
<accession>A0A3B0W8T5</accession>
<dbReference type="GO" id="GO:0004177">
    <property type="term" value="F:aminopeptidase activity"/>
    <property type="evidence" value="ECO:0007669"/>
    <property type="project" value="UniProtKB-KW"/>
</dbReference>
<evidence type="ECO:0000256" key="1">
    <source>
        <dbReference type="ARBA" id="ARBA00006272"/>
    </source>
</evidence>
<dbReference type="PANTHER" id="PTHR32481:SF0">
    <property type="entry name" value="AMINOPEPTIDASE YPDE-RELATED"/>
    <property type="match status" value="1"/>
</dbReference>
<dbReference type="EMBL" id="UOFC01000235">
    <property type="protein sequence ID" value="VAW48840.1"/>
    <property type="molecule type" value="Genomic_DNA"/>
</dbReference>
<dbReference type="CDD" id="cd05656">
    <property type="entry name" value="M42_Frv"/>
    <property type="match status" value="1"/>
</dbReference>
<sequence>SGFEDQMRDIIRPEIEKYVDEITVDAMGNLIARKNGSKKGKGKKGLKVMIAAHMDEIGLMVSHITEDGFCRFTNIGGIYPHTLLGSRVQFADGRIGIIYSDRIKDRSKVHGLDKHYIDVGATSREDCPVQVGDAVGFIRPFLAQGKRLSGKSMDDRIGCVVAIEALKRLKKTPHDVYFVFSVQEEVGTRGAQAAANMLDPDVGIALDVTLAGDTPEPTPIAVSLGKGTAIKVKDSGMIAHTGLVRLMKQRAAEANIPYQLEVLTGGSTDARSIQIANGGAAAGCISIPCRYVHSQSETVDADDVENSIKLLVEILSKPIEL</sequence>
<dbReference type="Gene3D" id="3.40.630.10">
    <property type="entry name" value="Zn peptidases"/>
    <property type="match status" value="1"/>
</dbReference>
<evidence type="ECO:0000313" key="6">
    <source>
        <dbReference type="EMBL" id="VAW48840.1"/>
    </source>
</evidence>
<dbReference type="Gene3D" id="2.40.30.40">
    <property type="entry name" value="Peptidase M42, domain 2"/>
    <property type="match status" value="1"/>
</dbReference>
<keyword evidence="5 6" id="KW-0378">Hydrolase</keyword>
<keyword evidence="4" id="KW-0479">Metal-binding</keyword>
<dbReference type="InterPro" id="IPR008007">
    <property type="entry name" value="Peptidase_M42"/>
</dbReference>
<dbReference type="SUPFAM" id="SSF101821">
    <property type="entry name" value="Aminopeptidase/glucanase lid domain"/>
    <property type="match status" value="1"/>
</dbReference>
<feature type="non-terminal residue" evidence="6">
    <location>
        <position position="1"/>
    </location>
</feature>
<dbReference type="Pfam" id="PF05343">
    <property type="entry name" value="Peptidase_M42"/>
    <property type="match status" value="1"/>
</dbReference>